<sequence>MPPKPQSTKEKHKRAIDMLDRQLSQLAQPKRSNGFPIAPRSMLVRSASPSGKSQRLHSTQQNDISPTPKRRKVNPGSTTQSEVSDTEHAPLMTSSPPLRTGKNKDEIDIDDRKYSASSPIRKSVAFSKTIDIPLFNFKTVPLSSNHSVHIGPHKSILRRSKGTPNTISGVQASNTKDNTAEASNINDKTTDTYSTDPYDIRYWVQGEIHQLRLEHNIDEFTKILEGGLSLLPHSNRRRFEIYSTFLAIFPSNPKMMDGKQHTTSEFEKKQLSVINKNLDQLVCVLVPHLQNFLQLSGKSHSASKTPFLNRSYTQVIKLLTKLLSNSSILSHFQECPKSRNMVPYAYEAVLQTLQNKMANKATVVASVTFLKDEKFGPLYLKDKDIENIVSVLTKMREFKSSNLNSEKMNLIRSLLNKYQLQMVRAAPVWVPGEAIPRMILHYSTYGLYMRISAISNLLDLLKIFSEFPKYHNSFFESIETKPASSVVPDKFFKLLLDSFPGRPNDNVTVGSIVRNQILCLANDGHRKVANDLWLSMVGLLYNNPRTVLKLLQQDTDDNWIYVNRKCFETENPTSKPVALKVWRMVIYSVYTSILNAESSNCDISKFYEILTIPFDMALSVPRYFNKDETIIYLLNSVTFIATIISFKRGTIPNSLRKAVCNKLLLPLYQHILQKSKIEVIELTIMDLILRIMNTNLSPIENASTNDKSFNLQLVPRAIKVIASSGIQTSEIVCFSQDIIEENFLDATEIIIYHTQQMPDVTKALALTNTLIKIVPESAITLPVFKSYTMHILLLLTKLDSYKEKQNIDSLTIMNHISMTSVVILEKFFTVVFKNDSSSNLSWHLAQFRDILANKDKPYKDLLKDLLAVQHPYYWQYILFDAFLSLNDETVTEYIIDLISTSAIPRNVEQSKLSYLMKLIPKIPEEKVLQNIIPVLVTYTKNMTEKESESLLSILHLENWPLVKAFKFIVEYTKNNDNFVPECFIKQIRISINQGGYDFTHLFPILRQLKDPKLIKELLYIEPTAKQSDLLLSSGGALKYLTSNDIDDFLKNIGRYDILIIHYMLLQIAELTPGKIIEFSEEIIDGYLKPLLVVNAPVPVDLLQSILNIFYWHSKTGLIDRYSDILLSYGKSSCIDTFFKNNNITENTPMCAKVLAAYIPKSKLNKKKLLQMIDYSFANNAYSYNIVFIHEIVANLRYTLEVDLLTQIWNFFIDPHSLLKEPGTIDSDFRKALELIIQHKEYTPEEIVRMFKIQLPTVWNEHIVTLVQSFLDEIAIQVIDNEVTPKLQSLLDFLKKGVLEHTSSVMTTSSSSDFQTPVELRETVRNSRTSEAISDATQVAATPAQTQLTQKPAIINATLKVATSGNNIITSSFSEHESKKKEETASQHNDSGDSSTTKSILPEVESSNPQDLRSSGIHGHESSDFLSTFAMSQDDIAMGTQAVKMVAKIGDPKVAPSEPVDMIASENAIAQVNVQPILTRTDTVTLNGEKDRTLTGKLIDIKLNRNNSQEGDASLPLRGVEGPPISNSLDSNSLHANVPSTQPPDVTVPREILLNAEGPEKTDITNETQNNANIDTSISEKQDDIPETELMIQTYTRQAVNTAFSNDFVDIEIDEDEDEFLKELEEQQNVSVHNEHSAPLNSTPSALGTDLNDTHVADGNDNENSSDYVLPGQDQHIDAHTHKDDVVADRDNDESNRDPEIKSIKIPIFNLRNILQKSTQISNRSQPYAKQTTSIPSEFGDISLLRNRVMQPLPEQEDPLLQLPDLDVDMPNVSDDSERSSSVEASDLKKEFPYKKTRKLVARMKSVSSTDLNKLSPQEKRSLRIELLDFLMKLEHQS</sequence>
<dbReference type="GO" id="GO:0003677">
    <property type="term" value="F:DNA binding"/>
    <property type="evidence" value="ECO:0007669"/>
    <property type="project" value="UniProtKB-KW"/>
</dbReference>
<dbReference type="Proteomes" id="UP001377567">
    <property type="component" value="Unassembled WGS sequence"/>
</dbReference>
<keyword evidence="4" id="KW-1185">Reference proteome</keyword>
<evidence type="ECO:0000313" key="4">
    <source>
        <dbReference type="Proteomes" id="UP001377567"/>
    </source>
</evidence>
<feature type="domain" description="Telomere-associated protein Rif1 N-terminal" evidence="2">
    <location>
        <begin position="290"/>
        <end position="597"/>
    </location>
</feature>
<proteinExistence type="predicted"/>
<accession>A0AAV5RTE4</accession>
<evidence type="ECO:0000259" key="2">
    <source>
        <dbReference type="Pfam" id="PF12231"/>
    </source>
</evidence>
<organism evidence="3 4">
    <name type="scientific">Maudiozyma humilis</name>
    <name type="common">Sour dough yeast</name>
    <name type="synonym">Kazachstania humilis</name>
    <dbReference type="NCBI Taxonomy" id="51915"/>
    <lineage>
        <taxon>Eukaryota</taxon>
        <taxon>Fungi</taxon>
        <taxon>Dikarya</taxon>
        <taxon>Ascomycota</taxon>
        <taxon>Saccharomycotina</taxon>
        <taxon>Saccharomycetes</taxon>
        <taxon>Saccharomycetales</taxon>
        <taxon>Saccharomycetaceae</taxon>
        <taxon>Maudiozyma</taxon>
    </lineage>
</organism>
<feature type="compositionally biased region" description="Polar residues" evidence="1">
    <location>
        <begin position="47"/>
        <end position="65"/>
    </location>
</feature>
<evidence type="ECO:0000313" key="3">
    <source>
        <dbReference type="EMBL" id="GMM54796.1"/>
    </source>
</evidence>
<name>A0AAV5RTE4_MAUHU</name>
<feature type="compositionally biased region" description="Polar residues" evidence="1">
    <location>
        <begin position="22"/>
        <end position="31"/>
    </location>
</feature>
<evidence type="ECO:0000256" key="1">
    <source>
        <dbReference type="SAM" id="MobiDB-lite"/>
    </source>
</evidence>
<keyword evidence="3" id="KW-0238">DNA-binding</keyword>
<feature type="compositionally biased region" description="Basic and acidic residues" evidence="1">
    <location>
        <begin position="1373"/>
        <end position="1384"/>
    </location>
</feature>
<dbReference type="EMBL" id="BTGD01000003">
    <property type="protein sequence ID" value="GMM54796.1"/>
    <property type="molecule type" value="Genomic_DNA"/>
</dbReference>
<feature type="region of interest" description="Disordered" evidence="1">
    <location>
        <begin position="22"/>
        <end position="110"/>
    </location>
</feature>
<feature type="region of interest" description="Disordered" evidence="1">
    <location>
        <begin position="1627"/>
        <end position="1671"/>
    </location>
</feature>
<dbReference type="CDD" id="cd14267">
    <property type="entry name" value="Rif1_CTD_C-II_like"/>
    <property type="match status" value="1"/>
</dbReference>
<dbReference type="Pfam" id="PF12231">
    <property type="entry name" value="Rif1_N"/>
    <property type="match status" value="1"/>
</dbReference>
<feature type="compositionally biased region" description="Polar residues" evidence="1">
    <location>
        <begin position="1385"/>
        <end position="1412"/>
    </location>
</feature>
<reference evidence="3 4" key="1">
    <citation type="journal article" date="2023" name="Elife">
        <title>Identification of key yeast species and microbe-microbe interactions impacting larval growth of Drosophila in the wild.</title>
        <authorList>
            <person name="Mure A."/>
            <person name="Sugiura Y."/>
            <person name="Maeda R."/>
            <person name="Honda K."/>
            <person name="Sakurai N."/>
            <person name="Takahashi Y."/>
            <person name="Watada M."/>
            <person name="Katoh T."/>
            <person name="Gotoh A."/>
            <person name="Gotoh Y."/>
            <person name="Taniguchi I."/>
            <person name="Nakamura K."/>
            <person name="Hayashi T."/>
            <person name="Katayama T."/>
            <person name="Uemura T."/>
            <person name="Hattori Y."/>
        </authorList>
    </citation>
    <scope>NUCLEOTIDE SEQUENCE [LARGE SCALE GENOMIC DNA]</scope>
    <source>
        <strain evidence="3 4">KH-74</strain>
    </source>
</reference>
<dbReference type="Gene3D" id="6.10.140.1760">
    <property type="match status" value="1"/>
</dbReference>
<dbReference type="InterPro" id="IPR022031">
    <property type="entry name" value="Rif1_N"/>
</dbReference>
<protein>
    <submittedName>
        <fullName evidence="3">DNA-binding protein</fullName>
    </submittedName>
</protein>
<comment type="caution">
    <text evidence="3">The sequence shown here is derived from an EMBL/GenBank/DDBJ whole genome shotgun (WGS) entry which is preliminary data.</text>
</comment>
<feature type="region of interest" description="Disordered" evidence="1">
    <location>
        <begin position="1371"/>
        <end position="1418"/>
    </location>
</feature>
<gene>
    <name evidence="3" type="ORF">DAKH74_014120</name>
</gene>